<keyword evidence="3" id="KW-1185">Reference proteome</keyword>
<dbReference type="Proteomes" id="UP001164746">
    <property type="component" value="Chromosome 12"/>
</dbReference>
<dbReference type="InterPro" id="IPR058913">
    <property type="entry name" value="Integrase_dom_put"/>
</dbReference>
<dbReference type="EMBL" id="CP111023">
    <property type="protein sequence ID" value="WAR20678.1"/>
    <property type="molecule type" value="Genomic_DNA"/>
</dbReference>
<organism evidence="2 3">
    <name type="scientific">Mya arenaria</name>
    <name type="common">Soft-shell clam</name>
    <dbReference type="NCBI Taxonomy" id="6604"/>
    <lineage>
        <taxon>Eukaryota</taxon>
        <taxon>Metazoa</taxon>
        <taxon>Spiralia</taxon>
        <taxon>Lophotrochozoa</taxon>
        <taxon>Mollusca</taxon>
        <taxon>Bivalvia</taxon>
        <taxon>Autobranchia</taxon>
        <taxon>Heteroconchia</taxon>
        <taxon>Euheterodonta</taxon>
        <taxon>Imparidentia</taxon>
        <taxon>Neoheterodontei</taxon>
        <taxon>Myida</taxon>
        <taxon>Myoidea</taxon>
        <taxon>Myidae</taxon>
        <taxon>Mya</taxon>
    </lineage>
</organism>
<sequence>MEEIRIERFWQKLWQGCTCTYYELFRTMEQDGILDVDNEVNLLSLHLVFLKRIQSSVDRFESEVYGMDFGVPESVCNDDEESIVVPQLLQVQENQRRE</sequence>
<evidence type="ECO:0000313" key="2">
    <source>
        <dbReference type="EMBL" id="WAR20678.1"/>
    </source>
</evidence>
<evidence type="ECO:0000259" key="1">
    <source>
        <dbReference type="Pfam" id="PF24764"/>
    </source>
</evidence>
<proteinExistence type="predicted"/>
<reference evidence="2" key="1">
    <citation type="submission" date="2022-11" db="EMBL/GenBank/DDBJ databases">
        <title>Centuries of genome instability and evolution in soft-shell clam transmissible cancer (bioRxiv).</title>
        <authorList>
            <person name="Hart S.F.M."/>
            <person name="Yonemitsu M.A."/>
            <person name="Giersch R.M."/>
            <person name="Beal B.F."/>
            <person name="Arriagada G."/>
            <person name="Davis B.W."/>
            <person name="Ostrander E.A."/>
            <person name="Goff S.P."/>
            <person name="Metzger M.J."/>
        </authorList>
    </citation>
    <scope>NUCLEOTIDE SEQUENCE</scope>
    <source>
        <strain evidence="2">MELC-2E11</strain>
        <tissue evidence="2">Siphon/mantle</tissue>
    </source>
</reference>
<dbReference type="Pfam" id="PF24764">
    <property type="entry name" value="rva_4"/>
    <property type="match status" value="1"/>
</dbReference>
<gene>
    <name evidence="2" type="ORF">MAR_014652</name>
</gene>
<feature type="non-terminal residue" evidence="2">
    <location>
        <position position="98"/>
    </location>
</feature>
<accession>A0ABY7FJ16</accession>
<name>A0ABY7FJ16_MYAAR</name>
<evidence type="ECO:0000313" key="3">
    <source>
        <dbReference type="Proteomes" id="UP001164746"/>
    </source>
</evidence>
<feature type="domain" description="Integrase core" evidence="1">
    <location>
        <begin position="3"/>
        <end position="63"/>
    </location>
</feature>
<protein>
    <recommendedName>
        <fullName evidence="1">Integrase core domain-containing protein</fullName>
    </recommendedName>
</protein>